<proteinExistence type="predicted"/>
<accession>A0ACB9QQ63</accession>
<dbReference type="Proteomes" id="UP001057402">
    <property type="component" value="Chromosome 6"/>
</dbReference>
<evidence type="ECO:0000313" key="1">
    <source>
        <dbReference type="EMBL" id="KAI4367445.1"/>
    </source>
</evidence>
<evidence type="ECO:0000313" key="2">
    <source>
        <dbReference type="Proteomes" id="UP001057402"/>
    </source>
</evidence>
<organism evidence="1 2">
    <name type="scientific">Melastoma candidum</name>
    <dbReference type="NCBI Taxonomy" id="119954"/>
    <lineage>
        <taxon>Eukaryota</taxon>
        <taxon>Viridiplantae</taxon>
        <taxon>Streptophyta</taxon>
        <taxon>Embryophyta</taxon>
        <taxon>Tracheophyta</taxon>
        <taxon>Spermatophyta</taxon>
        <taxon>Magnoliopsida</taxon>
        <taxon>eudicotyledons</taxon>
        <taxon>Gunneridae</taxon>
        <taxon>Pentapetalae</taxon>
        <taxon>rosids</taxon>
        <taxon>malvids</taxon>
        <taxon>Myrtales</taxon>
        <taxon>Melastomataceae</taxon>
        <taxon>Melastomatoideae</taxon>
        <taxon>Melastomateae</taxon>
        <taxon>Melastoma</taxon>
    </lineage>
</organism>
<sequence length="331" mass="35830">MSMVLPIGFSFPSMNNCMQFNRPPFPFRAAAAATASLQLGPHLGRLLAASFENLIRLNHVPRLKNGFCSEALLIDVFGLLHTSNDAFPSVCLHLFHIFGDGEGARSGTSGSRTPMMKPPGGRGWTNVILALNILMYIGQVATEGKLLYWGAKINSLIEMGQWWRLATASVLHANAMHLMVNCYSLNSIGPSVETMSGARRFLTIYFTSAIASSVMSLCMSKAPAVGASGAIFGLVGSTAVFILRHRSIVGGSTNDLKHIANVIVLNLAIGLLSPDIDNWGHLGGLLGGAITSWFIGPAWKYEAKSFDGRRVFVDRAPVFRLIRGRNPRRTK</sequence>
<name>A0ACB9QQ63_9MYRT</name>
<reference evidence="2" key="1">
    <citation type="journal article" date="2023" name="Front. Plant Sci.">
        <title>Chromosomal-level genome assembly of Melastoma candidum provides insights into trichome evolution.</title>
        <authorList>
            <person name="Zhong Y."/>
            <person name="Wu W."/>
            <person name="Sun C."/>
            <person name="Zou P."/>
            <person name="Liu Y."/>
            <person name="Dai S."/>
            <person name="Zhou R."/>
        </authorList>
    </citation>
    <scope>NUCLEOTIDE SEQUENCE [LARGE SCALE GENOMIC DNA]</scope>
</reference>
<protein>
    <submittedName>
        <fullName evidence="1">Uncharacterized protein</fullName>
    </submittedName>
</protein>
<keyword evidence="2" id="KW-1185">Reference proteome</keyword>
<dbReference type="EMBL" id="CM042885">
    <property type="protein sequence ID" value="KAI4367445.1"/>
    <property type="molecule type" value="Genomic_DNA"/>
</dbReference>
<comment type="caution">
    <text evidence="1">The sequence shown here is derived from an EMBL/GenBank/DDBJ whole genome shotgun (WGS) entry which is preliminary data.</text>
</comment>
<gene>
    <name evidence="1" type="ORF">MLD38_023184</name>
</gene>